<name>A0ABQ9JUL2_9CUCU</name>
<evidence type="ECO:0000256" key="1">
    <source>
        <dbReference type="ARBA" id="ARBA00001913"/>
    </source>
</evidence>
<sequence length="179" mass="20860">MLIPNFYHLFFFRYRSRVERSLLIVPGTPWCGDDHNADTYTQLGGLSTLDKCCRRHDHCKRNIPSSIRKYHYLNLRPFTLSLCRGATAGRRSGSLSLVFIWWCASRGQIERAELWILRSKRDISDIFRVPGTKWCGKGYSADKYTRLGGFSRTDRCCRRHDLSCPFWIGGFSTKYGLFN</sequence>
<keyword evidence="6" id="KW-0443">Lipid metabolism</keyword>
<evidence type="ECO:0000313" key="9">
    <source>
        <dbReference type="EMBL" id="KAJ8980960.1"/>
    </source>
</evidence>
<dbReference type="EMBL" id="JAPWTJ010000217">
    <property type="protein sequence ID" value="KAJ8980960.1"/>
    <property type="molecule type" value="Genomic_DNA"/>
</dbReference>
<accession>A0ABQ9JUL2</accession>
<protein>
    <recommendedName>
        <fullName evidence="3">phospholipase A2</fullName>
        <ecNumber evidence="3">3.1.1.4</ecNumber>
    </recommendedName>
    <alternativeName>
        <fullName evidence="7">Phosphatidylcholine 2-acylhydrolase</fullName>
    </alternativeName>
</protein>
<organism evidence="9 10">
    <name type="scientific">Molorchus minor</name>
    <dbReference type="NCBI Taxonomy" id="1323400"/>
    <lineage>
        <taxon>Eukaryota</taxon>
        <taxon>Metazoa</taxon>
        <taxon>Ecdysozoa</taxon>
        <taxon>Arthropoda</taxon>
        <taxon>Hexapoda</taxon>
        <taxon>Insecta</taxon>
        <taxon>Pterygota</taxon>
        <taxon>Neoptera</taxon>
        <taxon>Endopterygota</taxon>
        <taxon>Coleoptera</taxon>
        <taxon>Polyphaga</taxon>
        <taxon>Cucujiformia</taxon>
        <taxon>Chrysomeloidea</taxon>
        <taxon>Cerambycidae</taxon>
        <taxon>Lamiinae</taxon>
        <taxon>Monochamini</taxon>
        <taxon>Molorchus</taxon>
    </lineage>
</organism>
<dbReference type="InterPro" id="IPR033113">
    <property type="entry name" value="PLA2_histidine"/>
</dbReference>
<gene>
    <name evidence="9" type="ORF">NQ317_013412</name>
</gene>
<dbReference type="EC" id="3.1.1.4" evidence="3"/>
<evidence type="ECO:0000256" key="3">
    <source>
        <dbReference type="ARBA" id="ARBA00013278"/>
    </source>
</evidence>
<keyword evidence="5" id="KW-0442">Lipid degradation</keyword>
<comment type="caution">
    <text evidence="9">The sequence shown here is derived from an EMBL/GenBank/DDBJ whole genome shotgun (WGS) entry which is preliminary data.</text>
</comment>
<dbReference type="Pfam" id="PF05826">
    <property type="entry name" value="Phospholip_A2_2"/>
    <property type="match status" value="2"/>
</dbReference>
<proteinExistence type="predicted"/>
<dbReference type="PANTHER" id="PTHR12253">
    <property type="entry name" value="RH14732P"/>
    <property type="match status" value="1"/>
</dbReference>
<evidence type="ECO:0000259" key="8">
    <source>
        <dbReference type="Pfam" id="PF05826"/>
    </source>
</evidence>
<feature type="domain" description="Phospholipase A2-like central" evidence="8">
    <location>
        <begin position="24"/>
        <end position="84"/>
    </location>
</feature>
<evidence type="ECO:0000256" key="4">
    <source>
        <dbReference type="ARBA" id="ARBA00022525"/>
    </source>
</evidence>
<dbReference type="InterPro" id="IPR036444">
    <property type="entry name" value="PLipase_A2_dom_sf"/>
</dbReference>
<keyword evidence="10" id="KW-1185">Reference proteome</keyword>
<dbReference type="PROSITE" id="PS00118">
    <property type="entry name" value="PA2_HIS"/>
    <property type="match status" value="1"/>
</dbReference>
<comment type="subcellular location">
    <subcellularLocation>
        <location evidence="2">Secreted</location>
    </subcellularLocation>
</comment>
<dbReference type="Gene3D" id="1.20.90.10">
    <property type="entry name" value="Phospholipase A2 domain"/>
    <property type="match status" value="2"/>
</dbReference>
<dbReference type="Proteomes" id="UP001162164">
    <property type="component" value="Unassembled WGS sequence"/>
</dbReference>
<comment type="cofactor">
    <cofactor evidence="1">
        <name>Ca(2+)</name>
        <dbReference type="ChEBI" id="CHEBI:29108"/>
    </cofactor>
</comment>
<evidence type="ECO:0000256" key="5">
    <source>
        <dbReference type="ARBA" id="ARBA00022963"/>
    </source>
</evidence>
<keyword evidence="4" id="KW-0964">Secreted</keyword>
<dbReference type="SUPFAM" id="SSF48619">
    <property type="entry name" value="Phospholipase A2, PLA2"/>
    <property type="match status" value="2"/>
</dbReference>
<feature type="domain" description="Phospholipase A2-like central" evidence="8">
    <location>
        <begin position="129"/>
        <end position="179"/>
    </location>
</feature>
<evidence type="ECO:0000256" key="7">
    <source>
        <dbReference type="ARBA" id="ARBA00029903"/>
    </source>
</evidence>
<evidence type="ECO:0000256" key="2">
    <source>
        <dbReference type="ARBA" id="ARBA00004613"/>
    </source>
</evidence>
<evidence type="ECO:0000313" key="10">
    <source>
        <dbReference type="Proteomes" id="UP001162164"/>
    </source>
</evidence>
<reference evidence="9" key="1">
    <citation type="journal article" date="2023" name="Insect Mol. Biol.">
        <title>Genome sequencing provides insights into the evolution of gene families encoding plant cell wall-degrading enzymes in longhorned beetles.</title>
        <authorList>
            <person name="Shin N.R."/>
            <person name="Okamura Y."/>
            <person name="Kirsch R."/>
            <person name="Pauchet Y."/>
        </authorList>
    </citation>
    <scope>NUCLEOTIDE SEQUENCE</scope>
    <source>
        <tissue evidence="9">Midgut</tissue>
    </source>
</reference>
<dbReference type="InterPro" id="IPR016090">
    <property type="entry name" value="PLA2-like_dom"/>
</dbReference>
<evidence type="ECO:0000256" key="6">
    <source>
        <dbReference type="ARBA" id="ARBA00023098"/>
    </source>
</evidence>